<feature type="domain" description="3-dehydroquinate synthase N-terminal" evidence="4">
    <location>
        <begin position="1"/>
        <end position="144"/>
    </location>
</feature>
<dbReference type="PANTHER" id="PTHR33563">
    <property type="match status" value="1"/>
</dbReference>
<dbReference type="NCBIfam" id="NF002627">
    <property type="entry name" value="PRK02290.1-5"/>
    <property type="match status" value="1"/>
</dbReference>
<keyword evidence="1 3" id="KW-0028">Amino-acid biosynthesis</keyword>
<keyword evidence="3" id="KW-0520">NAD</keyword>
<dbReference type="Proteomes" id="UP000809243">
    <property type="component" value="Unassembled WGS sequence"/>
</dbReference>
<feature type="domain" description="3-dehydroquinate synthase C-terminal" evidence="5">
    <location>
        <begin position="157"/>
        <end position="331"/>
    </location>
</feature>
<sequence>MKKFWVRLNEWNKNIATAALEQGADAILLPKGLTPKVKELGVIATIAEDSPDLKLGKDVVELEINSKGDEERAAKLASSKMVIVKTTDWSIIPLENLVAQTDSIIAEVRNCQEAKTALEVLEKGVSGILLNSTSVQEIIDCAKLVKGQAEKLQLSKIEISSLRALGSGDRVCVDTCSNMGLGQGMLVGNSSSGFFLVHSESIDNPYVEQRPFRVNAGAVHAYVKNADGKTNYLSDLKSGNSILLVDAKGSTEIAVVGRLKIERRPLMLVEGTSNGSNVSLVLQNAETIRLVKPDGKPVSVVKLKRGDEVLGFTEDAGRHFGLKVKEKITEK</sequence>
<dbReference type="GO" id="GO:0009073">
    <property type="term" value="P:aromatic amino acid family biosynthetic process"/>
    <property type="evidence" value="ECO:0007669"/>
    <property type="project" value="UniProtKB-UniRule"/>
</dbReference>
<keyword evidence="3 6" id="KW-0560">Oxidoreductase</keyword>
<evidence type="ECO:0000313" key="6">
    <source>
        <dbReference type="EMBL" id="MBN2067964.1"/>
    </source>
</evidence>
<protein>
    <recommendedName>
        <fullName evidence="3">3-dehydroquinate synthase</fullName>
        <shortName evidence="3">DHQ synthase</shortName>
        <ecNumber evidence="3">1.4.1.24</ecNumber>
    </recommendedName>
    <alternativeName>
        <fullName evidence="3">3-dehydroquinate synthase II</fullName>
    </alternativeName>
</protein>
<dbReference type="GO" id="GO:0003856">
    <property type="term" value="F:3-dehydroquinate synthase activity"/>
    <property type="evidence" value="ECO:0007669"/>
    <property type="project" value="InterPro"/>
</dbReference>
<reference evidence="6" key="1">
    <citation type="submission" date="2021-01" db="EMBL/GenBank/DDBJ databases">
        <title>Active Sulfur Cycling in an Early Earth Analoge.</title>
        <authorList>
            <person name="Hahn C.R."/>
            <person name="Youssef N.H."/>
            <person name="Elshahed M."/>
        </authorList>
    </citation>
    <scope>NUCLEOTIDE SEQUENCE</scope>
    <source>
        <strain evidence="6">Zod_Metabat.1151</strain>
    </source>
</reference>
<evidence type="ECO:0000256" key="3">
    <source>
        <dbReference type="HAMAP-Rule" id="MF_01244"/>
    </source>
</evidence>
<dbReference type="EC" id="1.4.1.24" evidence="3"/>
<evidence type="ECO:0000259" key="4">
    <source>
        <dbReference type="Pfam" id="PF01959"/>
    </source>
</evidence>
<evidence type="ECO:0000313" key="7">
    <source>
        <dbReference type="Proteomes" id="UP000809243"/>
    </source>
</evidence>
<proteinExistence type="inferred from homology"/>
<dbReference type="HAMAP" id="MF_01244">
    <property type="entry name" value="Arch_DHQ_synthase"/>
    <property type="match status" value="1"/>
</dbReference>
<keyword evidence="2 3" id="KW-0057">Aromatic amino acid biosynthesis</keyword>
<accession>A0A938YVM8</accession>
<gene>
    <name evidence="3" type="primary">aroB'</name>
    <name evidence="6" type="ORF">JW744_05850</name>
</gene>
<evidence type="ECO:0000259" key="5">
    <source>
        <dbReference type="Pfam" id="PF26558"/>
    </source>
</evidence>
<dbReference type="AlphaFoldDB" id="A0A938YVM8"/>
<dbReference type="PANTHER" id="PTHR33563:SF1">
    <property type="entry name" value="3-DEHYDROQUINATE SYNTHASE"/>
    <property type="match status" value="1"/>
</dbReference>
<evidence type="ECO:0000256" key="1">
    <source>
        <dbReference type="ARBA" id="ARBA00022605"/>
    </source>
</evidence>
<dbReference type="PIRSF" id="PIRSF006655">
    <property type="entry name" value="DHQ_synth"/>
    <property type="match status" value="1"/>
</dbReference>
<organism evidence="6 7">
    <name type="scientific">Candidatus Iainarchaeum sp</name>
    <dbReference type="NCBI Taxonomy" id="3101447"/>
    <lineage>
        <taxon>Archaea</taxon>
        <taxon>Candidatus Iainarchaeota</taxon>
        <taxon>Candidatus Iainarchaeia</taxon>
        <taxon>Candidatus Iainarchaeales</taxon>
        <taxon>Candidatus Iainarchaeaceae</taxon>
        <taxon>Candidatus Iainarchaeum</taxon>
    </lineage>
</organism>
<dbReference type="InterPro" id="IPR056179">
    <property type="entry name" value="DHQS_C"/>
</dbReference>
<dbReference type="InterPro" id="IPR030960">
    <property type="entry name" value="DHQS/DOIS_N"/>
</dbReference>
<comment type="catalytic activity">
    <reaction evidence="3">
        <text>2-amino-2,3,7-trideoxy-D-lyxo-hept-6-ulosonate + NAD(+) + H2O = 3-dehydroquinate + NH4(+) + NADH + H(+)</text>
        <dbReference type="Rhea" id="RHEA:25956"/>
        <dbReference type="ChEBI" id="CHEBI:15377"/>
        <dbReference type="ChEBI" id="CHEBI:15378"/>
        <dbReference type="ChEBI" id="CHEBI:28938"/>
        <dbReference type="ChEBI" id="CHEBI:32364"/>
        <dbReference type="ChEBI" id="CHEBI:57540"/>
        <dbReference type="ChEBI" id="CHEBI:57945"/>
        <dbReference type="ChEBI" id="CHEBI:58859"/>
        <dbReference type="EC" id="1.4.1.24"/>
    </reaction>
</comment>
<dbReference type="Pfam" id="PF26558">
    <property type="entry name" value="DHQS_2nd"/>
    <property type="match status" value="1"/>
</dbReference>
<comment type="caution">
    <text evidence="6">The sequence shown here is derived from an EMBL/GenBank/DDBJ whole genome shotgun (WGS) entry which is preliminary data.</text>
</comment>
<evidence type="ECO:0000256" key="2">
    <source>
        <dbReference type="ARBA" id="ARBA00023141"/>
    </source>
</evidence>
<name>A0A938YVM8_9ARCH</name>
<comment type="similarity">
    <text evidence="3">Belongs to the archaeal-type DHQ synthase family.</text>
</comment>
<dbReference type="GO" id="GO:0102042">
    <property type="term" value="F:dehydroquinate synthase activity"/>
    <property type="evidence" value="ECO:0007669"/>
    <property type="project" value="UniProtKB-EC"/>
</dbReference>
<dbReference type="Pfam" id="PF01959">
    <property type="entry name" value="DHQS"/>
    <property type="match status" value="1"/>
</dbReference>
<comment type="function">
    <text evidence="3">Catalyzes the oxidative deamination and cyclization of 2-amino-3,7-dideoxy-D-threo-hept-6-ulosonic acid (ADH) to yield 3-dehydroquinate (DHQ), which is fed into the canonical shikimic pathway of aromatic amino acid biosynthesis.</text>
</comment>
<dbReference type="GO" id="GO:0008652">
    <property type="term" value="P:amino acid biosynthetic process"/>
    <property type="evidence" value="ECO:0007669"/>
    <property type="project" value="UniProtKB-KW"/>
</dbReference>
<dbReference type="GO" id="GO:0051287">
    <property type="term" value="F:NAD binding"/>
    <property type="evidence" value="ECO:0007669"/>
    <property type="project" value="UniProtKB-UniRule"/>
</dbReference>
<dbReference type="EMBL" id="JAFGDB010000104">
    <property type="protein sequence ID" value="MBN2067964.1"/>
    <property type="molecule type" value="Genomic_DNA"/>
</dbReference>
<dbReference type="InterPro" id="IPR002812">
    <property type="entry name" value="DHQS"/>
</dbReference>